<dbReference type="OrthoDB" id="6588at10239"/>
<dbReference type="InterPro" id="IPR036279">
    <property type="entry name" value="5-3_exonuclease_C_sf"/>
</dbReference>
<reference evidence="1 2" key="1">
    <citation type="journal article" date="2007" name="BMC Genomics">
        <title>Comparison of genomes of three Xanthomonas oryzae bacteriophages.</title>
        <authorList>
            <person name="Lee C.N."/>
            <person name="Hu R.M."/>
            <person name="Chow T.Y."/>
            <person name="Lin J.W."/>
            <person name="Chen H.Y."/>
            <person name="Tseng Y.H."/>
            <person name="Weng S.F."/>
        </authorList>
    </citation>
    <scope>NUCLEOTIDE SEQUENCE</scope>
</reference>
<dbReference type="EMBL" id="DQ777876">
    <property type="protein sequence ID" value="ABK00184.1"/>
    <property type="molecule type" value="Genomic_DNA"/>
</dbReference>
<dbReference type="Gene3D" id="3.40.50.1010">
    <property type="entry name" value="5'-nuclease"/>
    <property type="match status" value="1"/>
</dbReference>
<name>A5H1K7_9CAUD</name>
<evidence type="ECO:0000313" key="1">
    <source>
        <dbReference type="EMBL" id="ABK00184.1"/>
    </source>
</evidence>
<evidence type="ECO:0000313" key="2">
    <source>
        <dbReference type="Proteomes" id="UP000001433"/>
    </source>
</evidence>
<keyword evidence="2" id="KW-1185">Reference proteome</keyword>
<dbReference type="KEGG" id="vg:5247088"/>
<dbReference type="RefSeq" id="YP_001285706.1">
    <property type="nucleotide sequence ID" value="NC_009543.1"/>
</dbReference>
<dbReference type="Proteomes" id="UP000001433">
    <property type="component" value="Segment"/>
</dbReference>
<dbReference type="Gene3D" id="1.10.150.20">
    <property type="entry name" value="5' to 3' exonuclease, C-terminal subdomain"/>
    <property type="match status" value="1"/>
</dbReference>
<protein>
    <submittedName>
        <fullName evidence="1">p37</fullName>
    </submittedName>
</protein>
<dbReference type="SUPFAM" id="SSF47807">
    <property type="entry name" value="5' to 3' exonuclease, C-terminal subdomain"/>
    <property type="match status" value="1"/>
</dbReference>
<dbReference type="GeneID" id="5247088"/>
<organism evidence="1 2">
    <name type="scientific">Xanthomonas phage Xop411</name>
    <dbReference type="NCBI Taxonomy" id="2913975"/>
    <lineage>
        <taxon>Viruses</taxon>
        <taxon>Duplodnaviria</taxon>
        <taxon>Heunggongvirae</taxon>
        <taxon>Uroviricota</taxon>
        <taxon>Caudoviricetes</taxon>
        <taxon>Xipdecavirus</taxon>
        <taxon>Xipdecavirus Xop411</taxon>
    </lineage>
</organism>
<sequence length="309" mass="34407">MLTDKQRAWIEAQARLNPMPLTQDRPIVAGMPLHVDGDYLAYYCSGNDDTSPSEAKRASVDMIKRGMQAAGADRAIVHLSASNCTKGHRFVIAACSQTSKPYQGQRKSGQKPANWEHLREWLEGYDGPLFKVKIWTDREADDGIAYCTEAAYTLGRPGAVMSADKDFRMFAGVHVVWRTLQVVEIKPGTYDQMFAGKQYGHKFFWLQMIMGDQADNIVGLPGCGEVAAEKTLHGTSANQDAMAAVVALYKQRMKELWAPHFVEQASLLWMRTDSVASPTDFLKIADYPAEVRQAAEQMVARLSQKIGRV</sequence>
<proteinExistence type="predicted"/>
<dbReference type="SUPFAM" id="SSF88723">
    <property type="entry name" value="PIN domain-like"/>
    <property type="match status" value="1"/>
</dbReference>
<accession>A5H1K7</accession>
<dbReference type="InterPro" id="IPR029060">
    <property type="entry name" value="PIN-like_dom_sf"/>
</dbReference>